<name>A0A1G7QQ99_9PROT</name>
<proteinExistence type="predicted"/>
<evidence type="ECO:0000313" key="3">
    <source>
        <dbReference type="Proteomes" id="UP000199415"/>
    </source>
</evidence>
<protein>
    <submittedName>
        <fullName evidence="2">Uncharacterized protein</fullName>
    </submittedName>
</protein>
<dbReference type="AlphaFoldDB" id="A0A1G7QQ99"/>
<reference evidence="2 3" key="1">
    <citation type="submission" date="2016-10" db="EMBL/GenBank/DDBJ databases">
        <authorList>
            <person name="de Groot N.N."/>
        </authorList>
    </citation>
    <scope>NUCLEOTIDE SEQUENCE [LARGE SCALE GENOMIC DNA]</scope>
    <source>
        <strain evidence="2 3">DSM 25584</strain>
    </source>
</reference>
<evidence type="ECO:0000256" key="1">
    <source>
        <dbReference type="SAM" id="MobiDB-lite"/>
    </source>
</evidence>
<evidence type="ECO:0000313" key="2">
    <source>
        <dbReference type="EMBL" id="SDG00717.1"/>
    </source>
</evidence>
<organism evidence="2 3">
    <name type="scientific">Limimonas halophila</name>
    <dbReference type="NCBI Taxonomy" id="1082479"/>
    <lineage>
        <taxon>Bacteria</taxon>
        <taxon>Pseudomonadati</taxon>
        <taxon>Pseudomonadota</taxon>
        <taxon>Alphaproteobacteria</taxon>
        <taxon>Rhodospirillales</taxon>
        <taxon>Rhodovibrionaceae</taxon>
        <taxon>Limimonas</taxon>
    </lineage>
</organism>
<feature type="region of interest" description="Disordered" evidence="1">
    <location>
        <begin position="34"/>
        <end position="59"/>
    </location>
</feature>
<gene>
    <name evidence="2" type="ORF">SAMN05216241_104102</name>
</gene>
<accession>A0A1G7QQ99</accession>
<dbReference type="EMBL" id="FNCE01000004">
    <property type="protein sequence ID" value="SDG00717.1"/>
    <property type="molecule type" value="Genomic_DNA"/>
</dbReference>
<sequence>MRGGAFVNLIRLALVLTACCLATRSRRTRRLAPPFGRARITPAGANPLGGTTRAGNVPR</sequence>
<dbReference type="Proteomes" id="UP000199415">
    <property type="component" value="Unassembled WGS sequence"/>
</dbReference>
<keyword evidence="3" id="KW-1185">Reference proteome</keyword>